<keyword evidence="5 11" id="KW-1133">Transmembrane helix</keyword>
<evidence type="ECO:0000313" key="12">
    <source>
        <dbReference type="EMBL" id="GAA96639.1"/>
    </source>
</evidence>
<evidence type="ECO:0000256" key="10">
    <source>
        <dbReference type="RuleBase" id="RU003750"/>
    </source>
</evidence>
<dbReference type="InterPro" id="IPR000462">
    <property type="entry name" value="CDP-OH_P_trans"/>
</dbReference>
<keyword evidence="7 11" id="KW-0472">Membrane</keyword>
<dbReference type="PANTHER" id="PTHR14269:SF60">
    <property type="entry name" value="CARDIOLIPIN SYNTHASE (CMP-FORMING)"/>
    <property type="match status" value="1"/>
</dbReference>
<dbReference type="Pfam" id="PF01066">
    <property type="entry name" value="CDP-OH_P_transf"/>
    <property type="match status" value="1"/>
</dbReference>
<keyword evidence="2" id="KW-0444">Lipid biosynthesis</keyword>
<evidence type="ECO:0000313" key="13">
    <source>
        <dbReference type="Proteomes" id="UP000009131"/>
    </source>
</evidence>
<proteinExistence type="inferred from homology"/>
<evidence type="ECO:0000256" key="2">
    <source>
        <dbReference type="ARBA" id="ARBA00022516"/>
    </source>
</evidence>
<keyword evidence="13" id="KW-1185">Reference proteome</keyword>
<dbReference type="GO" id="GO:0032049">
    <property type="term" value="P:cardiolipin biosynthetic process"/>
    <property type="evidence" value="ECO:0007669"/>
    <property type="project" value="TreeGrafter"/>
</dbReference>
<dbReference type="InParanoid" id="G7E1C9"/>
<keyword evidence="4 11" id="KW-0812">Transmembrane</keyword>
<reference evidence="12 13" key="2">
    <citation type="journal article" date="2012" name="Open Biol.">
        <title>Characteristics of nucleosomes and linker DNA regions on the genome of the basidiomycete Mixia osmundae revealed by mono- and dinucleosome mapping.</title>
        <authorList>
            <person name="Nishida H."/>
            <person name="Kondo S."/>
            <person name="Matsumoto T."/>
            <person name="Suzuki Y."/>
            <person name="Yoshikawa H."/>
            <person name="Taylor T.D."/>
            <person name="Sugiyama J."/>
        </authorList>
    </citation>
    <scope>NUCLEOTIDE SEQUENCE [LARGE SCALE GENOMIC DNA]</scope>
    <source>
        <strain evidence="13">CBS 9802 / IAM 14324 / JCM 22182 / KY 12970</strain>
    </source>
</reference>
<dbReference type="PROSITE" id="PS00379">
    <property type="entry name" value="CDP_ALCOHOL_P_TRANSF"/>
    <property type="match status" value="1"/>
</dbReference>
<evidence type="ECO:0008006" key="14">
    <source>
        <dbReference type="Google" id="ProtNLM"/>
    </source>
</evidence>
<evidence type="ECO:0000256" key="8">
    <source>
        <dbReference type="ARBA" id="ARBA00023209"/>
    </source>
</evidence>
<dbReference type="EMBL" id="BABT02000105">
    <property type="protein sequence ID" value="GAA96639.1"/>
    <property type="molecule type" value="Genomic_DNA"/>
</dbReference>
<comment type="caution">
    <text evidence="12">The sequence shown here is derived from an EMBL/GenBank/DDBJ whole genome shotgun (WGS) entry which is preliminary data.</text>
</comment>
<dbReference type="GO" id="GO:0016020">
    <property type="term" value="C:membrane"/>
    <property type="evidence" value="ECO:0007669"/>
    <property type="project" value="UniProtKB-SubCell"/>
</dbReference>
<accession>G7E1C9</accession>
<dbReference type="AlphaFoldDB" id="G7E1C9"/>
<dbReference type="OrthoDB" id="10020554at2759"/>
<evidence type="ECO:0000256" key="3">
    <source>
        <dbReference type="ARBA" id="ARBA00022679"/>
    </source>
</evidence>
<dbReference type="PANTHER" id="PTHR14269">
    <property type="entry name" value="CDP-DIACYLGLYCEROL--GLYCEROL-3-PHOSPHATE 3-PHOSPHATIDYLTRANSFERASE-RELATED"/>
    <property type="match status" value="1"/>
</dbReference>
<evidence type="ECO:0000256" key="9">
    <source>
        <dbReference type="ARBA" id="ARBA00023264"/>
    </source>
</evidence>
<sequence length="272" mass="30019">MLSTCARSARALRSPASALRLGSACQLPQQVMPRRRQPAVGIRLLQCGLSWKERRSFASTSPSQGPLQRKTSDEGTLLARLNTLPNILTLSRIASCPLLGYFIIQGDLKYATALLAYAGITDGLDGWLARRWGMGSAIGSILDPAADKILMTTLVVSLTARGLLPAPLAFLILGRDIALALRSFYYRWQTLAPPRTFRRYWDLSKPFAEIKPTQISKYNTVLQLLLMGVTTIHPLLPYDIASPLLAFQWLVAVTTVWSGVSYVFASNTVRRL</sequence>
<evidence type="ECO:0000256" key="1">
    <source>
        <dbReference type="ARBA" id="ARBA00004141"/>
    </source>
</evidence>
<dbReference type="Proteomes" id="UP000009131">
    <property type="component" value="Unassembled WGS sequence"/>
</dbReference>
<dbReference type="InterPro" id="IPR043130">
    <property type="entry name" value="CDP-OH_PTrfase_TM_dom"/>
</dbReference>
<dbReference type="HOGENOM" id="CLU_051314_0_2_1"/>
<name>G7E1C9_MIXOS</name>
<evidence type="ECO:0000256" key="7">
    <source>
        <dbReference type="ARBA" id="ARBA00023136"/>
    </source>
</evidence>
<protein>
    <recommendedName>
        <fullName evidence="14">CDP-diacylglycerol--glycerol-3-phosphate 3-phosphatidyltransferase</fullName>
    </recommendedName>
</protein>
<evidence type="ECO:0000256" key="5">
    <source>
        <dbReference type="ARBA" id="ARBA00022989"/>
    </source>
</evidence>
<dbReference type="STRING" id="764103.G7E1C9"/>
<evidence type="ECO:0000256" key="11">
    <source>
        <dbReference type="SAM" id="Phobius"/>
    </source>
</evidence>
<dbReference type="GO" id="GO:0005739">
    <property type="term" value="C:mitochondrion"/>
    <property type="evidence" value="ECO:0007669"/>
    <property type="project" value="TreeGrafter"/>
</dbReference>
<reference evidence="12 13" key="1">
    <citation type="journal article" date="2011" name="J. Gen. Appl. Microbiol.">
        <title>Draft genome sequencing of the enigmatic basidiomycete Mixia osmundae.</title>
        <authorList>
            <person name="Nishida H."/>
            <person name="Nagatsuka Y."/>
            <person name="Sugiyama J."/>
        </authorList>
    </citation>
    <scope>NUCLEOTIDE SEQUENCE [LARGE SCALE GENOMIC DNA]</scope>
    <source>
        <strain evidence="13">CBS 9802 / IAM 14324 / JCM 22182 / KY 12970</strain>
    </source>
</reference>
<feature type="transmembrane region" description="Helical" evidence="11">
    <location>
        <begin position="246"/>
        <end position="265"/>
    </location>
</feature>
<keyword evidence="9" id="KW-1208">Phospholipid metabolism</keyword>
<dbReference type="InterPro" id="IPR048254">
    <property type="entry name" value="CDP_ALCOHOL_P_TRANSF_CS"/>
</dbReference>
<organism evidence="12 13">
    <name type="scientific">Mixia osmundae (strain CBS 9802 / IAM 14324 / JCM 22182 / KY 12970)</name>
    <dbReference type="NCBI Taxonomy" id="764103"/>
    <lineage>
        <taxon>Eukaryota</taxon>
        <taxon>Fungi</taxon>
        <taxon>Dikarya</taxon>
        <taxon>Basidiomycota</taxon>
        <taxon>Pucciniomycotina</taxon>
        <taxon>Mixiomycetes</taxon>
        <taxon>Mixiales</taxon>
        <taxon>Mixiaceae</taxon>
        <taxon>Mixia</taxon>
    </lineage>
</organism>
<dbReference type="Gene3D" id="1.20.120.1760">
    <property type="match status" value="1"/>
</dbReference>
<dbReference type="GO" id="GO:0043337">
    <property type="term" value="F:cardiolipin synthase (CMP-forming)"/>
    <property type="evidence" value="ECO:0007669"/>
    <property type="project" value="TreeGrafter"/>
</dbReference>
<keyword evidence="3 10" id="KW-0808">Transferase</keyword>
<comment type="subcellular location">
    <subcellularLocation>
        <location evidence="1">Membrane</location>
        <topology evidence="1">Multi-pass membrane protein</topology>
    </subcellularLocation>
</comment>
<dbReference type="InterPro" id="IPR050324">
    <property type="entry name" value="CDP-alcohol_PTase-I"/>
</dbReference>
<keyword evidence="6" id="KW-0443">Lipid metabolism</keyword>
<comment type="similarity">
    <text evidence="10">Belongs to the CDP-alcohol phosphatidyltransferase class-I family.</text>
</comment>
<keyword evidence="8" id="KW-0594">Phospholipid biosynthesis</keyword>
<gene>
    <name evidence="12" type="primary">Mo03309</name>
    <name evidence="12" type="ORF">E5Q_03309</name>
</gene>
<evidence type="ECO:0000256" key="6">
    <source>
        <dbReference type="ARBA" id="ARBA00023098"/>
    </source>
</evidence>
<evidence type="ECO:0000256" key="4">
    <source>
        <dbReference type="ARBA" id="ARBA00022692"/>
    </source>
</evidence>
<dbReference type="eggNOG" id="KOG1617">
    <property type="taxonomic scope" value="Eukaryota"/>
</dbReference>